<accession>A0AAE1G8W3</accession>
<keyword evidence="2" id="KW-1185">Reference proteome</keyword>
<name>A0AAE1G8W3_PETCI</name>
<gene>
    <name evidence="1" type="ORF">Pcinc_008634</name>
</gene>
<comment type="caution">
    <text evidence="1">The sequence shown here is derived from an EMBL/GenBank/DDBJ whole genome shotgun (WGS) entry which is preliminary data.</text>
</comment>
<dbReference type="AlphaFoldDB" id="A0AAE1G8W3"/>
<dbReference type="Proteomes" id="UP001286313">
    <property type="component" value="Unassembled WGS sequence"/>
</dbReference>
<protein>
    <submittedName>
        <fullName evidence="1">Uncharacterized protein</fullName>
    </submittedName>
</protein>
<evidence type="ECO:0000313" key="2">
    <source>
        <dbReference type="Proteomes" id="UP001286313"/>
    </source>
</evidence>
<sequence length="122" mass="13416">MTPLLMPSFTHQGLYYTKRSGIPSTYVSTYVQALSITPPLHSPNHVLLLDHSPSYATPPLHSPSHVLPLDHTPSYATLPLHSPAPRHVLHRATLHTLCCSTAPLSTPRLYTTHDVASDTPRL</sequence>
<dbReference type="EMBL" id="JAWQEG010000642">
    <property type="protein sequence ID" value="KAK3887237.1"/>
    <property type="molecule type" value="Genomic_DNA"/>
</dbReference>
<reference evidence="1" key="1">
    <citation type="submission" date="2023-10" db="EMBL/GenBank/DDBJ databases">
        <title>Genome assemblies of two species of porcelain crab, Petrolisthes cinctipes and Petrolisthes manimaculis (Anomura: Porcellanidae).</title>
        <authorList>
            <person name="Angst P."/>
        </authorList>
    </citation>
    <scope>NUCLEOTIDE SEQUENCE</scope>
    <source>
        <strain evidence="1">PB745_01</strain>
        <tissue evidence="1">Gill</tissue>
    </source>
</reference>
<organism evidence="1 2">
    <name type="scientific">Petrolisthes cinctipes</name>
    <name type="common">Flat porcelain crab</name>
    <dbReference type="NCBI Taxonomy" id="88211"/>
    <lineage>
        <taxon>Eukaryota</taxon>
        <taxon>Metazoa</taxon>
        <taxon>Ecdysozoa</taxon>
        <taxon>Arthropoda</taxon>
        <taxon>Crustacea</taxon>
        <taxon>Multicrustacea</taxon>
        <taxon>Malacostraca</taxon>
        <taxon>Eumalacostraca</taxon>
        <taxon>Eucarida</taxon>
        <taxon>Decapoda</taxon>
        <taxon>Pleocyemata</taxon>
        <taxon>Anomura</taxon>
        <taxon>Galatheoidea</taxon>
        <taxon>Porcellanidae</taxon>
        <taxon>Petrolisthes</taxon>
    </lineage>
</organism>
<proteinExistence type="predicted"/>
<evidence type="ECO:0000313" key="1">
    <source>
        <dbReference type="EMBL" id="KAK3887237.1"/>
    </source>
</evidence>